<feature type="compositionally biased region" description="Polar residues" evidence="1">
    <location>
        <begin position="1"/>
        <end position="15"/>
    </location>
</feature>
<dbReference type="Gene3D" id="1.10.10.60">
    <property type="entry name" value="Homeodomain-like"/>
    <property type="match status" value="1"/>
</dbReference>
<dbReference type="InterPro" id="IPR002514">
    <property type="entry name" value="Transposase_8"/>
</dbReference>
<dbReference type="AlphaFoldDB" id="S4XGV2"/>
<dbReference type="STRING" id="1200352.A606_10660"/>
<reference evidence="2 3" key="1">
    <citation type="submission" date="2012-06" db="EMBL/GenBank/DDBJ databases">
        <title>Complete genome sequence of Corynebacterium terpenotabidum Y-11 (=DSM 44721).</title>
        <authorList>
            <person name="Ruckert C."/>
            <person name="Albersmeier A."/>
            <person name="Al-Dilaimi A."/>
            <person name="Szczepanowski R."/>
            <person name="Kalinowski J."/>
        </authorList>
    </citation>
    <scope>NUCLEOTIDE SEQUENCE [LARGE SCALE GENOMIC DNA]</scope>
    <source>
        <strain evidence="2 3">Y-11</strain>
    </source>
</reference>
<dbReference type="GO" id="GO:0004803">
    <property type="term" value="F:transposase activity"/>
    <property type="evidence" value="ECO:0007669"/>
    <property type="project" value="InterPro"/>
</dbReference>
<dbReference type="GO" id="GO:0006313">
    <property type="term" value="P:DNA transposition"/>
    <property type="evidence" value="ECO:0007669"/>
    <property type="project" value="InterPro"/>
</dbReference>
<dbReference type="Proteomes" id="UP000014809">
    <property type="component" value="Chromosome"/>
</dbReference>
<evidence type="ECO:0000313" key="3">
    <source>
        <dbReference type="Proteomes" id="UP000014809"/>
    </source>
</evidence>
<name>S4XGV2_9CORY</name>
<gene>
    <name evidence="2" type="ORF">A606_10660</name>
</gene>
<keyword evidence="3" id="KW-1185">Reference proteome</keyword>
<dbReference type="PANTHER" id="PTHR33215">
    <property type="entry name" value="PROTEIN DISTAL ANTENNA"/>
    <property type="match status" value="1"/>
</dbReference>
<dbReference type="eggNOG" id="COG2963">
    <property type="taxonomic scope" value="Bacteria"/>
</dbReference>
<dbReference type="SUPFAM" id="SSF46689">
    <property type="entry name" value="Homeodomain-like"/>
    <property type="match status" value="1"/>
</dbReference>
<dbReference type="InterPro" id="IPR051839">
    <property type="entry name" value="RD_transcriptional_regulator"/>
</dbReference>
<dbReference type="KEGG" id="cter:A606_10660"/>
<dbReference type="InterPro" id="IPR009057">
    <property type="entry name" value="Homeodomain-like_sf"/>
</dbReference>
<protein>
    <submittedName>
        <fullName evidence="2">Transposase for insertion sequence element</fullName>
    </submittedName>
</protein>
<dbReference type="PANTHER" id="PTHR33215:SF13">
    <property type="entry name" value="PROTEIN DISTAL ANTENNA"/>
    <property type="match status" value="1"/>
</dbReference>
<dbReference type="HOGENOM" id="CLU_027402_33_0_11"/>
<organism evidence="2 3">
    <name type="scientific">Corynebacterium terpenotabidum Y-11</name>
    <dbReference type="NCBI Taxonomy" id="1200352"/>
    <lineage>
        <taxon>Bacteria</taxon>
        <taxon>Bacillati</taxon>
        <taxon>Actinomycetota</taxon>
        <taxon>Actinomycetes</taxon>
        <taxon>Mycobacteriales</taxon>
        <taxon>Corynebacteriaceae</taxon>
        <taxon>Corynebacterium</taxon>
    </lineage>
</organism>
<dbReference type="Pfam" id="PF01527">
    <property type="entry name" value="HTH_Tnp_1"/>
    <property type="match status" value="1"/>
</dbReference>
<evidence type="ECO:0000313" key="2">
    <source>
        <dbReference type="EMBL" id="AGP31771.1"/>
    </source>
</evidence>
<evidence type="ECO:0000256" key="1">
    <source>
        <dbReference type="SAM" id="MobiDB-lite"/>
    </source>
</evidence>
<accession>S4XGV2</accession>
<feature type="region of interest" description="Disordered" evidence="1">
    <location>
        <begin position="1"/>
        <end position="23"/>
    </location>
</feature>
<dbReference type="GO" id="GO:0003677">
    <property type="term" value="F:DNA binding"/>
    <property type="evidence" value="ECO:0007669"/>
    <property type="project" value="InterPro"/>
</dbReference>
<dbReference type="EMBL" id="CP003696">
    <property type="protein sequence ID" value="AGP31771.1"/>
    <property type="molecule type" value="Genomic_DNA"/>
</dbReference>
<proteinExistence type="predicted"/>
<sequence length="119" mass="12949">MTDKTPGTSRASASNGGKRPRRIFTPEYKHEAARLVIDTGRSIAEVARELGVGSQSLGKWVAAERAEQAGEQTGELTLDERAELKALRRQVAELHKDNEFLGKAAAFFAAKQRPTNGTN</sequence>
<dbReference type="PATRIC" id="fig|1200352.3.peg.2177"/>